<dbReference type="Proteomes" id="UP000247903">
    <property type="component" value="Unassembled WGS sequence"/>
</dbReference>
<evidence type="ECO:0000313" key="3">
    <source>
        <dbReference type="Proteomes" id="UP000247903"/>
    </source>
</evidence>
<proteinExistence type="predicted"/>
<accession>A0A2V4BNM3</accession>
<feature type="transmembrane region" description="Helical" evidence="1">
    <location>
        <begin position="41"/>
        <end position="61"/>
    </location>
</feature>
<keyword evidence="1" id="KW-1133">Transmembrane helix</keyword>
<name>A0A2V4BNM3_9FLAO</name>
<keyword evidence="1" id="KW-0812">Transmembrane</keyword>
<comment type="caution">
    <text evidence="2">The sequence shown here is derived from an EMBL/GenBank/DDBJ whole genome shotgun (WGS) entry which is preliminary data.</text>
</comment>
<sequence>MENYLLINLRDILFLLISIVKMLMINVANSIILSFSAEVNAAIIACIASVIAAFISIYQTVISRRDNKKNITRVDLLQSKQIFETKLDEFFIPLRHHLENSKTLFKILKKGKPATFRTLTHLLNKKQIYPDTNQKLKLNKNDISLIKAIIKIGKKIEQLIHDKSYLIGDDTEFVKEYIPRPGYDNLPYEQDMTLLSLLASHLVTIRMAFNDDLSGQRNNFEGFVFPNEINVRVNEKIIELETKISSIEAQILKLNK</sequence>
<dbReference type="EMBL" id="QJHK01000009">
    <property type="protein sequence ID" value="PXY40598.1"/>
    <property type="molecule type" value="Genomic_DNA"/>
</dbReference>
<keyword evidence="3" id="KW-1185">Reference proteome</keyword>
<reference evidence="2 3" key="1">
    <citation type="submission" date="2018-05" db="EMBL/GenBank/DDBJ databases">
        <title>Flavobacterium sp. strain IMCC34759, incomplete genome.</title>
        <authorList>
            <person name="Joung Y."/>
            <person name="Cho J."/>
        </authorList>
    </citation>
    <scope>NUCLEOTIDE SEQUENCE [LARGE SCALE GENOMIC DNA]</scope>
    <source>
        <strain evidence="2 3">IMCC34759</strain>
    </source>
</reference>
<evidence type="ECO:0000256" key="1">
    <source>
        <dbReference type="SAM" id="Phobius"/>
    </source>
</evidence>
<gene>
    <name evidence="2" type="ORF">DMB65_11865</name>
</gene>
<evidence type="ECO:0000313" key="2">
    <source>
        <dbReference type="EMBL" id="PXY40598.1"/>
    </source>
</evidence>
<keyword evidence="1" id="KW-0472">Membrane</keyword>
<organism evidence="2 3">
    <name type="scientific">Flavobacterium cheongpyeongense</name>
    <dbReference type="NCBI Taxonomy" id="2212651"/>
    <lineage>
        <taxon>Bacteria</taxon>
        <taxon>Pseudomonadati</taxon>
        <taxon>Bacteroidota</taxon>
        <taxon>Flavobacteriia</taxon>
        <taxon>Flavobacteriales</taxon>
        <taxon>Flavobacteriaceae</taxon>
        <taxon>Flavobacterium</taxon>
    </lineage>
</organism>
<feature type="transmembrane region" description="Helical" evidence="1">
    <location>
        <begin position="12"/>
        <end position="35"/>
    </location>
</feature>
<protein>
    <submittedName>
        <fullName evidence="2">Uncharacterized protein</fullName>
    </submittedName>
</protein>
<dbReference type="AlphaFoldDB" id="A0A2V4BNM3"/>